<name>K6VD13_9MICO</name>
<dbReference type="EMBL" id="BAHD01000003">
    <property type="protein sequence ID" value="GAB94103.1"/>
    <property type="molecule type" value="Genomic_DNA"/>
</dbReference>
<sequence>MPTPTSTLRATTDKRSRSDGRTHLSVATRSLWGVLMLAMDTATGVVSVALHDGSRVLAQEDVARPQAHAEHLAPAIETVLARAGRRPQEVTQVAAGTGPGPFTGLRVGLVTAATFAYAIDAPVGGVCSLDAIAHQVWLEGLAGPRLLVTGDARRKEVYWAPYRLDESGAHAEAEPAVGKAADLPPELLEWPVAGRGPLLYPTAFGGDPQSGQPAPLALPVLDVSAGALAHLAITRLARGAALDSTQPLYLRRPDAQPQAERKPVSQAGAGAAPGPSA</sequence>
<dbReference type="Gene3D" id="3.30.420.40">
    <property type="match status" value="2"/>
</dbReference>
<dbReference type="SUPFAM" id="SSF53067">
    <property type="entry name" value="Actin-like ATPase domain"/>
    <property type="match status" value="2"/>
</dbReference>
<dbReference type="PANTHER" id="PTHR11735">
    <property type="entry name" value="TRNA N6-ADENOSINE THREONYLCARBAMOYLTRANSFERASE"/>
    <property type="match status" value="1"/>
</dbReference>
<feature type="compositionally biased region" description="Low complexity" evidence="1">
    <location>
        <begin position="267"/>
        <end position="277"/>
    </location>
</feature>
<feature type="region of interest" description="Disordered" evidence="1">
    <location>
        <begin position="1"/>
        <end position="22"/>
    </location>
</feature>
<dbReference type="GO" id="GO:0002949">
    <property type="term" value="P:tRNA threonylcarbamoyladenosine modification"/>
    <property type="evidence" value="ECO:0007669"/>
    <property type="project" value="InterPro"/>
</dbReference>
<protein>
    <submittedName>
        <fullName evidence="3">Putative peptidase M22 family protein</fullName>
    </submittedName>
</protein>
<feature type="region of interest" description="Disordered" evidence="1">
    <location>
        <begin position="244"/>
        <end position="277"/>
    </location>
</feature>
<proteinExistence type="predicted"/>
<evidence type="ECO:0000256" key="1">
    <source>
        <dbReference type="SAM" id="MobiDB-lite"/>
    </source>
</evidence>
<dbReference type="InterPro" id="IPR000905">
    <property type="entry name" value="Gcp-like_dom"/>
</dbReference>
<feature type="compositionally biased region" description="Polar residues" evidence="1">
    <location>
        <begin position="1"/>
        <end position="10"/>
    </location>
</feature>
<evidence type="ECO:0000313" key="4">
    <source>
        <dbReference type="Proteomes" id="UP000008366"/>
    </source>
</evidence>
<feature type="compositionally biased region" description="Basic and acidic residues" evidence="1">
    <location>
        <begin position="11"/>
        <end position="22"/>
    </location>
</feature>
<dbReference type="AlphaFoldDB" id="K6VD13"/>
<gene>
    <name evidence="3" type="ORF">KILIM_003_00250</name>
</gene>
<comment type="caution">
    <text evidence="3">The sequence shown here is derived from an EMBL/GenBank/DDBJ whole genome shotgun (WGS) entry which is preliminary data.</text>
</comment>
<feature type="compositionally biased region" description="Basic and acidic residues" evidence="1">
    <location>
        <begin position="251"/>
        <end position="263"/>
    </location>
</feature>
<organism evidence="3 4">
    <name type="scientific">Kineosphaera limosa NBRC 100340</name>
    <dbReference type="NCBI Taxonomy" id="1184609"/>
    <lineage>
        <taxon>Bacteria</taxon>
        <taxon>Bacillati</taxon>
        <taxon>Actinomycetota</taxon>
        <taxon>Actinomycetes</taxon>
        <taxon>Micrococcales</taxon>
        <taxon>Dermatophilaceae</taxon>
        <taxon>Kineosphaera</taxon>
    </lineage>
</organism>
<dbReference type="InterPro" id="IPR043129">
    <property type="entry name" value="ATPase_NBD"/>
</dbReference>
<dbReference type="Pfam" id="PF00814">
    <property type="entry name" value="TsaD"/>
    <property type="match status" value="1"/>
</dbReference>
<feature type="domain" description="Gcp-like" evidence="2">
    <location>
        <begin position="66"/>
        <end position="192"/>
    </location>
</feature>
<dbReference type="CDD" id="cd24032">
    <property type="entry name" value="ASKHA_NBD_TsaB"/>
    <property type="match status" value="1"/>
</dbReference>
<dbReference type="STRING" id="1184609.KILIM_003_00250"/>
<accession>K6VD13</accession>
<dbReference type="GO" id="GO:0005829">
    <property type="term" value="C:cytosol"/>
    <property type="evidence" value="ECO:0007669"/>
    <property type="project" value="TreeGrafter"/>
</dbReference>
<dbReference type="eggNOG" id="COG1214">
    <property type="taxonomic scope" value="Bacteria"/>
</dbReference>
<keyword evidence="4" id="KW-1185">Reference proteome</keyword>
<evidence type="ECO:0000313" key="3">
    <source>
        <dbReference type="EMBL" id="GAB94103.1"/>
    </source>
</evidence>
<dbReference type="PANTHER" id="PTHR11735:SF11">
    <property type="entry name" value="TRNA THREONYLCARBAMOYLADENOSINE BIOSYNTHESIS PROTEIN TSAB"/>
    <property type="match status" value="1"/>
</dbReference>
<reference evidence="3 4" key="1">
    <citation type="submission" date="2012-08" db="EMBL/GenBank/DDBJ databases">
        <title>Whole genome shotgun sequence of Kineosphaera limosa NBRC 100340.</title>
        <authorList>
            <person name="Yoshida I."/>
            <person name="Isaki S."/>
            <person name="Hosoyama A."/>
            <person name="Tsuchikane K."/>
            <person name="Katsumata H."/>
            <person name="Ando Y."/>
            <person name="Ohji S."/>
            <person name="Hamada M."/>
            <person name="Tamura T."/>
            <person name="Yamazoe A."/>
            <person name="Yamazaki S."/>
            <person name="Fujita N."/>
        </authorList>
    </citation>
    <scope>NUCLEOTIDE SEQUENCE [LARGE SCALE GENOMIC DNA]</scope>
    <source>
        <strain evidence="3 4">NBRC 100340</strain>
    </source>
</reference>
<dbReference type="InterPro" id="IPR022496">
    <property type="entry name" value="T6A_TsaB"/>
</dbReference>
<dbReference type="Proteomes" id="UP000008366">
    <property type="component" value="Unassembled WGS sequence"/>
</dbReference>
<dbReference type="NCBIfam" id="TIGR03725">
    <property type="entry name" value="T6A_YeaZ"/>
    <property type="match status" value="1"/>
</dbReference>
<evidence type="ECO:0000259" key="2">
    <source>
        <dbReference type="Pfam" id="PF00814"/>
    </source>
</evidence>